<gene>
    <name evidence="4" type="ORF">GPU96_07g13330</name>
    <name evidence="5" type="ORF">PFJ87_07g01250</name>
</gene>
<evidence type="ECO:0000256" key="3">
    <source>
        <dbReference type="ARBA" id="ARBA00023274"/>
    </source>
</evidence>
<evidence type="ECO:0000313" key="6">
    <source>
        <dbReference type="Proteomes" id="UP001059546"/>
    </source>
</evidence>
<dbReference type="AlphaFoldDB" id="A0A9Q9C6Q3"/>
<evidence type="ECO:0000313" key="5">
    <source>
        <dbReference type="EMBL" id="WEL39047.1"/>
    </source>
</evidence>
<keyword evidence="3" id="KW-0687">Ribonucleoprotein</keyword>
<dbReference type="InterPro" id="IPR002674">
    <property type="entry name" value="Ribosomal_eL43"/>
</dbReference>
<dbReference type="NCBIfam" id="TIGR00280">
    <property type="entry name" value="eL43_euk_arch"/>
    <property type="match status" value="1"/>
</dbReference>
<dbReference type="InterPro" id="IPR011331">
    <property type="entry name" value="Ribosomal_eL37/eL43"/>
</dbReference>
<dbReference type="EMBL" id="CP075153">
    <property type="protein sequence ID" value="UTX43572.1"/>
    <property type="molecule type" value="Genomic_DNA"/>
</dbReference>
<dbReference type="PANTHER" id="PTHR48129:SF1">
    <property type="entry name" value="LARGE RIBOSOMAL SUBUNIT PROTEIN EL43"/>
    <property type="match status" value="1"/>
</dbReference>
<reference evidence="4" key="1">
    <citation type="submission" date="2022-10" db="EMBL/GenBank/DDBJ databases">
        <title>Encephalitozoon hellem ATCC 50604 Complete Genome.</title>
        <authorList>
            <person name="Mascarenhas dos Santos A.C."/>
            <person name="Julian A.T."/>
            <person name="Pombert J.-F."/>
        </authorList>
    </citation>
    <scope>NUCLEOTIDE SEQUENCE</scope>
    <source>
        <strain evidence="4">ATCC 50604</strain>
    </source>
</reference>
<dbReference type="GO" id="GO:0006412">
    <property type="term" value="P:translation"/>
    <property type="evidence" value="ECO:0007669"/>
    <property type="project" value="InterPro"/>
</dbReference>
<dbReference type="Pfam" id="PF01780">
    <property type="entry name" value="Ribosomal_L37ae"/>
    <property type="match status" value="1"/>
</dbReference>
<dbReference type="OrthoDB" id="2185952at2759"/>
<dbReference type="SUPFAM" id="SSF57829">
    <property type="entry name" value="Zn-binding ribosomal proteins"/>
    <property type="match status" value="1"/>
</dbReference>
<dbReference type="HAMAP" id="MF_00327">
    <property type="entry name" value="Ribosomal_eL43"/>
    <property type="match status" value="1"/>
</dbReference>
<accession>A0A9Q9C6Q3</accession>
<sequence>MGKGTKKVGIAGCFGARYGSTLRKRMKAVLETQRAKYNCEACGKKRVKREAVGIWKCRSCRRIFAGGSYVTSTPAGKIFINMVKQHNAK</sequence>
<dbReference type="NCBIfam" id="NF003058">
    <property type="entry name" value="PRK03976.1"/>
    <property type="match status" value="1"/>
</dbReference>
<dbReference type="InterPro" id="IPR011332">
    <property type="entry name" value="Ribosomal_zn-bd"/>
</dbReference>
<comment type="similarity">
    <text evidence="1">Belongs to the eukaryotic ribosomal protein eL43 family.</text>
</comment>
<dbReference type="GO" id="GO:0003735">
    <property type="term" value="F:structural constituent of ribosome"/>
    <property type="evidence" value="ECO:0007669"/>
    <property type="project" value="InterPro"/>
</dbReference>
<dbReference type="Proteomes" id="UP001059546">
    <property type="component" value="Chromosome VII"/>
</dbReference>
<name>A0A9Q9C6Q3_ENCHE</name>
<dbReference type="InterPro" id="IPR050522">
    <property type="entry name" value="Ribosomal_protein_eL43"/>
</dbReference>
<evidence type="ECO:0000313" key="4">
    <source>
        <dbReference type="EMBL" id="UTX43572.1"/>
    </source>
</evidence>
<protein>
    <submittedName>
        <fullName evidence="4">Ribosomal protein L43</fullName>
    </submittedName>
</protein>
<proteinExistence type="inferred from homology"/>
<dbReference type="Proteomes" id="UP001217963">
    <property type="component" value="Chromosome VII"/>
</dbReference>
<dbReference type="EMBL" id="CP119068">
    <property type="protein sequence ID" value="WEL39047.1"/>
    <property type="molecule type" value="Genomic_DNA"/>
</dbReference>
<dbReference type="Gene3D" id="2.20.25.30">
    <property type="match status" value="1"/>
</dbReference>
<dbReference type="GO" id="GO:0005840">
    <property type="term" value="C:ribosome"/>
    <property type="evidence" value="ECO:0007669"/>
    <property type="project" value="UniProtKB-KW"/>
</dbReference>
<keyword evidence="2 4" id="KW-0689">Ribosomal protein</keyword>
<keyword evidence="7" id="KW-1185">Reference proteome</keyword>
<dbReference type="PANTHER" id="PTHR48129">
    <property type="entry name" value="60S RIBOSOMAL PROTEIN L37A"/>
    <property type="match status" value="1"/>
</dbReference>
<evidence type="ECO:0000313" key="7">
    <source>
        <dbReference type="Proteomes" id="UP001217963"/>
    </source>
</evidence>
<reference evidence="5 7" key="2">
    <citation type="submission" date="2023-02" db="EMBL/GenBank/DDBJ databases">
        <title>Encephalitozoon hellem ATCC 50451 complete genome.</title>
        <authorList>
            <person name="Mascarenhas dos Santos A.C."/>
            <person name="Julian A.T."/>
            <person name="Pombert J.-F."/>
        </authorList>
    </citation>
    <scope>NUCLEOTIDE SEQUENCE [LARGE SCALE GENOMIC DNA]</scope>
    <source>
        <strain evidence="5 7">ATCC 50451</strain>
    </source>
</reference>
<dbReference type="GO" id="GO:1990904">
    <property type="term" value="C:ribonucleoprotein complex"/>
    <property type="evidence" value="ECO:0007669"/>
    <property type="project" value="UniProtKB-KW"/>
</dbReference>
<evidence type="ECO:0000256" key="2">
    <source>
        <dbReference type="ARBA" id="ARBA00022980"/>
    </source>
</evidence>
<organism evidence="4 6">
    <name type="scientific">Encephalitozoon hellem</name>
    <name type="common">Microsporidian parasite</name>
    <dbReference type="NCBI Taxonomy" id="27973"/>
    <lineage>
        <taxon>Eukaryota</taxon>
        <taxon>Fungi</taxon>
        <taxon>Fungi incertae sedis</taxon>
        <taxon>Microsporidia</taxon>
        <taxon>Unikaryonidae</taxon>
        <taxon>Encephalitozoon</taxon>
    </lineage>
</organism>
<evidence type="ECO:0000256" key="1">
    <source>
        <dbReference type="ARBA" id="ARBA00008672"/>
    </source>
</evidence>